<sequence>MPIKVPDNLPAKEVLTEENIFVMDESVAYHQDIRPLRIAILNLMPTKETTETQLLRLLGNTPLQVEAVLLHPKTHTSKNTSSEHLNSFYQTFDQISKHKFDGFIITGAPVELLPYEEVNYWDELKEIMDWTVHNVTSTFHICWGAQAGLYHHFGVPKHVLDEKVFGVFPHGITTQNTKLLRGFDDRFYVPQSRHTEVRRKDLENVPGLEILSESADSGVYIAATTDGKQIFVTGHSEYDTNTLKWEYDRDKAKGLRINVPQNYYPNDNPALPPVPTWRAHASLLFSNWLNYYVYQATPYDLGSVDAQYSNYSI</sequence>
<gene>
    <name evidence="10" type="primary">metA</name>
    <name evidence="8" type="synonym">metAA</name>
    <name evidence="10" type="ORF">P0Y55_03905</name>
</gene>
<organism evidence="10 11">
    <name type="scientific">Candidatus Cohnella colombiensis</name>
    <dbReference type="NCBI Taxonomy" id="3121368"/>
    <lineage>
        <taxon>Bacteria</taxon>
        <taxon>Bacillati</taxon>
        <taxon>Bacillota</taxon>
        <taxon>Bacilli</taxon>
        <taxon>Bacillales</taxon>
        <taxon>Paenibacillaceae</taxon>
        <taxon>Cohnella</taxon>
    </lineage>
</organism>
<comment type="function">
    <text evidence="8">Transfers an acetyl group from acetyl-CoA to L-homoserine, forming acetyl-L-homoserine.</text>
</comment>
<keyword evidence="3 8" id="KW-0028">Amino-acid biosynthesis</keyword>
<keyword evidence="6 8" id="KW-0012">Acyltransferase</keyword>
<feature type="binding site" evidence="8">
    <location>
        <position position="249"/>
    </location>
    <ligand>
        <name>substrate</name>
    </ligand>
</feature>
<dbReference type="PANTHER" id="PTHR20919:SF0">
    <property type="entry name" value="HOMOSERINE O-SUCCINYLTRANSFERASE"/>
    <property type="match status" value="1"/>
</dbReference>
<accession>A0AA95F1L1</accession>
<dbReference type="PANTHER" id="PTHR20919">
    <property type="entry name" value="HOMOSERINE O-SUCCINYLTRANSFERASE"/>
    <property type="match status" value="1"/>
</dbReference>
<dbReference type="AlphaFoldDB" id="A0AA95F1L1"/>
<comment type="similarity">
    <text evidence="8">Belongs to the MetA family.</text>
</comment>
<dbReference type="FunFam" id="3.40.50.880:FF:000004">
    <property type="entry name" value="Homoserine O-succinyltransferase"/>
    <property type="match status" value="1"/>
</dbReference>
<comment type="pathway">
    <text evidence="8">Amino-acid biosynthesis; L-methionine biosynthesis via de novo pathway; O-acetyl-L-homoserine from L-homoserine: step 1/1.</text>
</comment>
<comment type="caution">
    <text evidence="8">Lacks conserved residue(s) required for the propagation of feature annotation.</text>
</comment>
<proteinExistence type="inferred from homology"/>
<dbReference type="CDD" id="cd03131">
    <property type="entry name" value="GATase1_HTS"/>
    <property type="match status" value="1"/>
</dbReference>
<keyword evidence="11" id="KW-1185">Reference proteome</keyword>
<evidence type="ECO:0000256" key="3">
    <source>
        <dbReference type="ARBA" id="ARBA00022605"/>
    </source>
</evidence>
<feature type="active site" evidence="8">
    <location>
        <position position="237"/>
    </location>
</feature>
<dbReference type="Proteomes" id="UP001178662">
    <property type="component" value="Chromosome"/>
</dbReference>
<feature type="site" description="Important for acyl-CoA specificity" evidence="8">
    <location>
        <position position="111"/>
    </location>
</feature>
<dbReference type="PIRSF" id="PIRSF000450">
    <property type="entry name" value="H_ser_succinyltr"/>
    <property type="match status" value="1"/>
</dbReference>
<feature type="binding site" evidence="8">
    <location>
        <position position="192"/>
    </location>
    <ligand>
        <name>substrate</name>
    </ligand>
</feature>
<keyword evidence="2 8" id="KW-0963">Cytoplasm</keyword>
<dbReference type="Pfam" id="PF04204">
    <property type="entry name" value="HTS"/>
    <property type="match status" value="1"/>
</dbReference>
<dbReference type="NCBIfam" id="TIGR01001">
    <property type="entry name" value="metA"/>
    <property type="match status" value="1"/>
</dbReference>
<feature type="binding site" evidence="8">
    <location>
        <position position="163"/>
    </location>
    <ligand>
        <name>substrate</name>
    </ligand>
</feature>
<evidence type="ECO:0000256" key="9">
    <source>
        <dbReference type="PIRSR" id="PIRSR000450-1"/>
    </source>
</evidence>
<dbReference type="GO" id="GO:0019281">
    <property type="term" value="P:L-methionine biosynthetic process from homoserine via O-succinyl-L-homoserine and cystathionine"/>
    <property type="evidence" value="ECO:0007669"/>
    <property type="project" value="InterPro"/>
</dbReference>
<name>A0AA95F1L1_9BACL</name>
<evidence type="ECO:0000313" key="11">
    <source>
        <dbReference type="Proteomes" id="UP001178662"/>
    </source>
</evidence>
<feature type="site" description="Important for substrate specificity" evidence="8">
    <location>
        <position position="192"/>
    </location>
</feature>
<reference evidence="10" key="1">
    <citation type="submission" date="2023-03" db="EMBL/GenBank/DDBJ databases">
        <title>Andean soil-derived lignocellulolytic bacterial consortium as a source of novel taxa and putative plastic-active enzymes.</title>
        <authorList>
            <person name="Diaz-Garcia L."/>
            <person name="Chuvochina M."/>
            <person name="Feuerriegel G."/>
            <person name="Bunk B."/>
            <person name="Sproer C."/>
            <person name="Streit W.R."/>
            <person name="Rodriguez L.M."/>
            <person name="Overmann J."/>
            <person name="Jimenez D.J."/>
        </authorList>
    </citation>
    <scope>NUCLEOTIDE SEQUENCE</scope>
    <source>
        <strain evidence="10">MAG 2441</strain>
    </source>
</reference>
<evidence type="ECO:0000256" key="2">
    <source>
        <dbReference type="ARBA" id="ARBA00022490"/>
    </source>
</evidence>
<dbReference type="HAMAP" id="MF_00295">
    <property type="entry name" value="MetA_acyltransf"/>
    <property type="match status" value="1"/>
</dbReference>
<feature type="active site" description="Acyl-thioester intermediate" evidence="8 9">
    <location>
        <position position="142"/>
    </location>
</feature>
<dbReference type="Gene3D" id="3.40.50.880">
    <property type="match status" value="1"/>
</dbReference>
<dbReference type="GO" id="GO:0005737">
    <property type="term" value="C:cytoplasm"/>
    <property type="evidence" value="ECO:0007669"/>
    <property type="project" value="UniProtKB-SubCell"/>
</dbReference>
<dbReference type="SUPFAM" id="SSF52317">
    <property type="entry name" value="Class I glutamine amidotransferase-like"/>
    <property type="match status" value="1"/>
</dbReference>
<comment type="subcellular location">
    <subcellularLocation>
        <location evidence="1 8">Cytoplasm</location>
    </subcellularLocation>
</comment>
<evidence type="ECO:0000256" key="4">
    <source>
        <dbReference type="ARBA" id="ARBA00022679"/>
    </source>
</evidence>
<dbReference type="GO" id="GO:0004414">
    <property type="term" value="F:homoserine O-acetyltransferase activity"/>
    <property type="evidence" value="ECO:0007669"/>
    <property type="project" value="UniProtKB-EC"/>
</dbReference>
<evidence type="ECO:0000256" key="5">
    <source>
        <dbReference type="ARBA" id="ARBA00023167"/>
    </source>
</evidence>
<dbReference type="InterPro" id="IPR029062">
    <property type="entry name" value="Class_I_gatase-like"/>
</dbReference>
<dbReference type="InterPro" id="IPR033752">
    <property type="entry name" value="MetA_family"/>
</dbReference>
<evidence type="ECO:0000256" key="6">
    <source>
        <dbReference type="ARBA" id="ARBA00023315"/>
    </source>
</evidence>
<protein>
    <recommendedName>
        <fullName evidence="8">Homoserine O-acetyltransferase</fullName>
        <shortName evidence="8">HAT</shortName>
        <ecNumber evidence="8">2.3.1.31</ecNumber>
    </recommendedName>
    <alternativeName>
        <fullName evidence="8">Homoserine transacetylase</fullName>
        <shortName evidence="8">HTA</shortName>
    </alternativeName>
</protein>
<keyword evidence="4 8" id="KW-0808">Transferase</keyword>
<evidence type="ECO:0000256" key="1">
    <source>
        <dbReference type="ARBA" id="ARBA00004496"/>
    </source>
</evidence>
<dbReference type="EC" id="2.3.1.31" evidence="8"/>
<evidence type="ECO:0000256" key="7">
    <source>
        <dbReference type="ARBA" id="ARBA00049043"/>
    </source>
</evidence>
<comment type="catalytic activity">
    <reaction evidence="7 8">
        <text>L-homoserine + acetyl-CoA = O-acetyl-L-homoserine + CoA</text>
        <dbReference type="Rhea" id="RHEA:13701"/>
        <dbReference type="ChEBI" id="CHEBI:57287"/>
        <dbReference type="ChEBI" id="CHEBI:57288"/>
        <dbReference type="ChEBI" id="CHEBI:57476"/>
        <dbReference type="ChEBI" id="CHEBI:57716"/>
        <dbReference type="EC" id="2.3.1.31"/>
    </reaction>
</comment>
<dbReference type="EMBL" id="CP119317">
    <property type="protein sequence ID" value="WEK55218.1"/>
    <property type="molecule type" value="Genomic_DNA"/>
</dbReference>
<evidence type="ECO:0000313" key="10">
    <source>
        <dbReference type="EMBL" id="WEK55218.1"/>
    </source>
</evidence>
<feature type="active site" description="Proton acceptor" evidence="8">
    <location>
        <position position="235"/>
    </location>
</feature>
<keyword evidence="5 8" id="KW-0486">Methionine biosynthesis</keyword>
<evidence type="ECO:0000256" key="8">
    <source>
        <dbReference type="HAMAP-Rule" id="MF_00295"/>
    </source>
</evidence>
<dbReference type="GO" id="GO:0008899">
    <property type="term" value="F:homoserine O-succinyltransferase activity"/>
    <property type="evidence" value="ECO:0007669"/>
    <property type="project" value="UniProtKB-UniRule"/>
</dbReference>
<dbReference type="InterPro" id="IPR005697">
    <property type="entry name" value="HST_MetA"/>
</dbReference>